<keyword evidence="6 7" id="KW-0720">Serine protease</keyword>
<evidence type="ECO:0000256" key="3">
    <source>
        <dbReference type="ARBA" id="ARBA00022670"/>
    </source>
</evidence>
<dbReference type="Proteomes" id="UP001281761">
    <property type="component" value="Unassembled WGS sequence"/>
</dbReference>
<comment type="similarity">
    <text evidence="1">Belongs to the peptidase S1 family.</text>
</comment>
<dbReference type="Gene3D" id="2.40.10.10">
    <property type="entry name" value="Trypsin-like serine proteases"/>
    <property type="match status" value="2"/>
</dbReference>
<feature type="domain" description="Peptidase S1" evidence="9">
    <location>
        <begin position="201"/>
        <end position="374"/>
    </location>
</feature>
<feature type="compositionally biased region" description="Polar residues" evidence="8">
    <location>
        <begin position="107"/>
        <end position="123"/>
    </location>
</feature>
<feature type="compositionally biased region" description="Low complexity" evidence="8">
    <location>
        <begin position="125"/>
        <end position="137"/>
    </location>
</feature>
<keyword evidence="5 7" id="KW-0378">Hydrolase</keyword>
<dbReference type="InterPro" id="IPR018114">
    <property type="entry name" value="TRYPSIN_HIS"/>
</dbReference>
<dbReference type="PROSITE" id="PS00134">
    <property type="entry name" value="TRYPSIN_HIS"/>
    <property type="match status" value="1"/>
</dbReference>
<evidence type="ECO:0000256" key="5">
    <source>
        <dbReference type="ARBA" id="ARBA00022801"/>
    </source>
</evidence>
<evidence type="ECO:0000256" key="2">
    <source>
        <dbReference type="ARBA" id="ARBA00008764"/>
    </source>
</evidence>
<evidence type="ECO:0000256" key="6">
    <source>
        <dbReference type="ARBA" id="ARBA00022825"/>
    </source>
</evidence>
<accession>A0ABQ9WZS1</accession>
<dbReference type="InterPro" id="IPR008256">
    <property type="entry name" value="Peptidase_S1B"/>
</dbReference>
<evidence type="ECO:0000256" key="7">
    <source>
        <dbReference type="RuleBase" id="RU004296"/>
    </source>
</evidence>
<dbReference type="Pfam" id="PF00089">
    <property type="entry name" value="Trypsin"/>
    <property type="match status" value="1"/>
</dbReference>
<dbReference type="PANTHER" id="PTHR15462">
    <property type="entry name" value="SERINE PROTEASE"/>
    <property type="match status" value="1"/>
</dbReference>
<evidence type="ECO:0000256" key="1">
    <source>
        <dbReference type="ARBA" id="ARBA00007664"/>
    </source>
</evidence>
<organism evidence="10 11">
    <name type="scientific">Blattamonas nauphoetae</name>
    <dbReference type="NCBI Taxonomy" id="2049346"/>
    <lineage>
        <taxon>Eukaryota</taxon>
        <taxon>Metamonada</taxon>
        <taxon>Preaxostyla</taxon>
        <taxon>Oxymonadida</taxon>
        <taxon>Blattamonas</taxon>
    </lineage>
</organism>
<keyword evidence="11" id="KW-1185">Reference proteome</keyword>
<dbReference type="PANTHER" id="PTHR15462:SF8">
    <property type="entry name" value="SERINE PROTEASE"/>
    <property type="match status" value="1"/>
</dbReference>
<evidence type="ECO:0000313" key="11">
    <source>
        <dbReference type="Proteomes" id="UP001281761"/>
    </source>
</evidence>
<proteinExistence type="inferred from homology"/>
<dbReference type="EC" id="3.4.21.-" evidence="7"/>
<protein>
    <recommendedName>
        <fullName evidence="7">Serine protease</fullName>
        <ecNumber evidence="7">3.4.21.-</ecNumber>
    </recommendedName>
</protein>
<dbReference type="InterPro" id="IPR009003">
    <property type="entry name" value="Peptidase_S1_PA"/>
</dbReference>
<dbReference type="InterPro" id="IPR043504">
    <property type="entry name" value="Peptidase_S1_PA_chymotrypsin"/>
</dbReference>
<dbReference type="PRINTS" id="PR00839">
    <property type="entry name" value="V8PROTEASE"/>
</dbReference>
<keyword evidence="4" id="KW-0732">Signal</keyword>
<comment type="caution">
    <text evidence="10">The sequence shown here is derived from an EMBL/GenBank/DDBJ whole genome shotgun (WGS) entry which is preliminary data.</text>
</comment>
<dbReference type="InterPro" id="IPR001254">
    <property type="entry name" value="Trypsin_dom"/>
</dbReference>
<evidence type="ECO:0000256" key="8">
    <source>
        <dbReference type="SAM" id="MobiDB-lite"/>
    </source>
</evidence>
<name>A0ABQ9WZS1_9EUKA</name>
<evidence type="ECO:0000259" key="9">
    <source>
        <dbReference type="Pfam" id="PF00089"/>
    </source>
</evidence>
<evidence type="ECO:0000256" key="4">
    <source>
        <dbReference type="ARBA" id="ARBA00022729"/>
    </source>
</evidence>
<keyword evidence="3 7" id="KW-0645">Protease</keyword>
<dbReference type="EMBL" id="JARBJD010000284">
    <property type="protein sequence ID" value="KAK2944808.1"/>
    <property type="molecule type" value="Genomic_DNA"/>
</dbReference>
<dbReference type="InterPro" id="IPR050966">
    <property type="entry name" value="Glutamyl_endopeptidase"/>
</dbReference>
<comment type="similarity">
    <text evidence="2 7">Belongs to the peptidase S1B family.</text>
</comment>
<dbReference type="SUPFAM" id="SSF50494">
    <property type="entry name" value="Trypsin-like serine proteases"/>
    <property type="match status" value="1"/>
</dbReference>
<feature type="region of interest" description="Disordered" evidence="8">
    <location>
        <begin position="104"/>
        <end position="141"/>
    </location>
</feature>
<reference evidence="10 11" key="1">
    <citation type="journal article" date="2022" name="bioRxiv">
        <title>Genomics of Preaxostyla Flagellates Illuminates Evolutionary Transitions and the Path Towards Mitochondrial Loss.</title>
        <authorList>
            <person name="Novak L.V.F."/>
            <person name="Treitli S.C."/>
            <person name="Pyrih J."/>
            <person name="Halakuc P."/>
            <person name="Pipaliya S.V."/>
            <person name="Vacek V."/>
            <person name="Brzon O."/>
            <person name="Soukal P."/>
            <person name="Eme L."/>
            <person name="Dacks J.B."/>
            <person name="Karnkowska A."/>
            <person name="Elias M."/>
            <person name="Hampl V."/>
        </authorList>
    </citation>
    <scope>NUCLEOTIDE SEQUENCE [LARGE SCALE GENOMIC DNA]</scope>
    <source>
        <strain evidence="10">NAU3</strain>
        <tissue evidence="10">Gut</tissue>
    </source>
</reference>
<sequence>MISFVIFIFSSFHSESRSTQQFDECLNCTSTGKCSPRKTKKSDQLYLSFVNSPLTKRELRDRLKVRRQSNKNPGLCSDTEQFQSQYQPLSGEPLIELLADSLRPNDETSSTKGSKGNIPTTPLDSLLGSSSSKSAKGNRPTFVHVSIPGGENLRGFRPPTLDFSFGLSGSEDNTTSNSTSSTKNKPLHVFLDDDRKELKNSSYPYSAIGLLISPKGICTGTLVDTDIVLTASHCIPWKSDGSIDRIRFLPAYYHKTAPLGYSDVERVFAFTQNSNAIDAMQAAFDYACLKLQKPFGVEMGFFGTTEFDPNWINRTDWTNVGYPQPDTGLKDGVLPFIQDSGHLLSMDSVPIGPLTSHFYTTSFDLTRGHSGGPVYGWFPDEDFPRILAVVSSESHPTEHAPQGQNHLSGGPAMAFLVNYAREYH</sequence>
<evidence type="ECO:0000313" key="10">
    <source>
        <dbReference type="EMBL" id="KAK2944808.1"/>
    </source>
</evidence>
<gene>
    <name evidence="10" type="ORF">BLNAU_20281</name>
</gene>